<evidence type="ECO:0000256" key="2">
    <source>
        <dbReference type="ARBA" id="ARBA00004648"/>
    </source>
</evidence>
<dbReference type="GO" id="GO:0031418">
    <property type="term" value="F:L-ascorbic acid binding"/>
    <property type="evidence" value="ECO:0007669"/>
    <property type="project" value="InterPro"/>
</dbReference>
<dbReference type="OrthoDB" id="420380at2759"/>
<evidence type="ECO:0000256" key="5">
    <source>
        <dbReference type="ARBA" id="ARBA00022964"/>
    </source>
</evidence>
<dbReference type="Pfam" id="PF13640">
    <property type="entry name" value="2OG-FeII_Oxy_3"/>
    <property type="match status" value="1"/>
</dbReference>
<evidence type="ECO:0000256" key="6">
    <source>
        <dbReference type="ARBA" id="ARBA00022989"/>
    </source>
</evidence>
<evidence type="ECO:0000256" key="10">
    <source>
        <dbReference type="ARBA" id="ARBA00049169"/>
    </source>
</evidence>
<gene>
    <name evidence="13" type="ORF">HYH03_012191</name>
</gene>
<dbReference type="SMART" id="SM00702">
    <property type="entry name" value="P4Hc"/>
    <property type="match status" value="1"/>
</dbReference>
<keyword evidence="5" id="KW-0223">Dioxygenase</keyword>
<dbReference type="InterPro" id="IPR005123">
    <property type="entry name" value="Oxoglu/Fe-dep_dioxygenase_dom"/>
</dbReference>
<dbReference type="AlphaFoldDB" id="A0A835XSN1"/>
<evidence type="ECO:0000256" key="11">
    <source>
        <dbReference type="SAM" id="SignalP"/>
    </source>
</evidence>
<dbReference type="InterPro" id="IPR003582">
    <property type="entry name" value="ShKT_dom"/>
</dbReference>
<dbReference type="Gene3D" id="2.60.120.620">
    <property type="entry name" value="q2cbj1_9rhob like domain"/>
    <property type="match status" value="1"/>
</dbReference>
<dbReference type="GO" id="GO:0005506">
    <property type="term" value="F:iron ion binding"/>
    <property type="evidence" value="ECO:0007669"/>
    <property type="project" value="InterPro"/>
</dbReference>
<name>A0A835XSN1_9CHLO</name>
<dbReference type="PANTHER" id="PTHR10869">
    <property type="entry name" value="PROLYL 4-HYDROXYLASE ALPHA SUBUNIT"/>
    <property type="match status" value="1"/>
</dbReference>
<accession>A0A835XSN1</accession>
<keyword evidence="3" id="KW-0812">Transmembrane</keyword>
<organism evidence="13 14">
    <name type="scientific">Edaphochlamys debaryana</name>
    <dbReference type="NCBI Taxonomy" id="47281"/>
    <lineage>
        <taxon>Eukaryota</taxon>
        <taxon>Viridiplantae</taxon>
        <taxon>Chlorophyta</taxon>
        <taxon>core chlorophytes</taxon>
        <taxon>Chlorophyceae</taxon>
        <taxon>CS clade</taxon>
        <taxon>Chlamydomonadales</taxon>
        <taxon>Chlamydomonadales incertae sedis</taxon>
        <taxon>Edaphochlamys</taxon>
    </lineage>
</organism>
<dbReference type="InterPro" id="IPR045054">
    <property type="entry name" value="P4HA-like"/>
</dbReference>
<evidence type="ECO:0000256" key="7">
    <source>
        <dbReference type="ARBA" id="ARBA00023002"/>
    </source>
</evidence>
<dbReference type="PANTHER" id="PTHR10869:SF238">
    <property type="entry name" value="PROLYL 4-HYDROXYLASE 6-RELATED"/>
    <property type="match status" value="1"/>
</dbReference>
<dbReference type="GO" id="GO:0004656">
    <property type="term" value="F:procollagen-proline 4-dioxygenase activity"/>
    <property type="evidence" value="ECO:0007669"/>
    <property type="project" value="UniProtKB-EC"/>
</dbReference>
<keyword evidence="4" id="KW-0479">Metal-binding</keyword>
<sequence length="362" mass="40934">MRLLLATWVLGTALLWSQRVDGSQRAEREEIERLIGWQGEQLMESEGPDSGFHWLYSANETSRKGWIETISWRPRAIVYHNFLSDREARHIIDLAHGQMKRSTVVGSKNQGVVDNIRTSYGTFLRRNQDPIINAIEQRLALWTHLPPSHQEDMQVLRYGPTNKYGAHIDGLERVATVLMYLVEPDAGGETAFPDSIWASPEQAARADAQDMSSCAKGHVAYKPKRGDALMFFDMQPDYKQTDTHSMHTGCPVVAGVKWNAVKWIHGKPFREEEYKRYLKEAFNPLPDPGICVDLHEMCNTWAKSGECENNPGYMTGSNSGMGQCRLACKACEECDEGDTACYDRNREVGGFLNFNEAELKGL</sequence>
<reference evidence="13" key="1">
    <citation type="journal article" date="2020" name="bioRxiv">
        <title>Comparative genomics of Chlamydomonas.</title>
        <authorList>
            <person name="Craig R.J."/>
            <person name="Hasan A.R."/>
            <person name="Ness R.W."/>
            <person name="Keightley P.D."/>
        </authorList>
    </citation>
    <scope>NUCLEOTIDE SEQUENCE</scope>
    <source>
        <strain evidence="13">CCAP 11/70</strain>
    </source>
</reference>
<comment type="cofactor">
    <cofactor evidence="1">
        <name>L-ascorbate</name>
        <dbReference type="ChEBI" id="CHEBI:38290"/>
    </cofactor>
</comment>
<evidence type="ECO:0000256" key="8">
    <source>
        <dbReference type="ARBA" id="ARBA00023004"/>
    </source>
</evidence>
<keyword evidence="8" id="KW-0408">Iron</keyword>
<dbReference type="SMART" id="SM00254">
    <property type="entry name" value="ShKT"/>
    <property type="match status" value="1"/>
</dbReference>
<evidence type="ECO:0000256" key="4">
    <source>
        <dbReference type="ARBA" id="ARBA00022723"/>
    </source>
</evidence>
<evidence type="ECO:0000259" key="12">
    <source>
        <dbReference type="PROSITE" id="PS51471"/>
    </source>
</evidence>
<keyword evidence="11" id="KW-0732">Signal</keyword>
<comment type="caution">
    <text evidence="13">The sequence shown here is derived from an EMBL/GenBank/DDBJ whole genome shotgun (WGS) entry which is preliminary data.</text>
</comment>
<keyword evidence="6" id="KW-1133">Transmembrane helix</keyword>
<feature type="domain" description="Fe2OG dioxygenase" evidence="12">
    <location>
        <begin position="149"/>
        <end position="266"/>
    </location>
</feature>
<evidence type="ECO:0000256" key="1">
    <source>
        <dbReference type="ARBA" id="ARBA00001961"/>
    </source>
</evidence>
<keyword evidence="14" id="KW-1185">Reference proteome</keyword>
<keyword evidence="7" id="KW-0560">Oxidoreductase</keyword>
<dbReference type="InterPro" id="IPR044862">
    <property type="entry name" value="Pro_4_hyd_alph_FE2OG_OXY"/>
</dbReference>
<protein>
    <recommendedName>
        <fullName evidence="12">Fe2OG dioxygenase domain-containing protein</fullName>
    </recommendedName>
</protein>
<comment type="subcellular location">
    <subcellularLocation>
        <location evidence="2">Endoplasmic reticulum membrane</location>
        <topology evidence="2">Single-pass type II membrane protein</topology>
    </subcellularLocation>
</comment>
<dbReference type="GO" id="GO:0005789">
    <property type="term" value="C:endoplasmic reticulum membrane"/>
    <property type="evidence" value="ECO:0007669"/>
    <property type="project" value="UniProtKB-SubCell"/>
</dbReference>
<comment type="catalytic activity">
    <reaction evidence="10">
        <text>L-prolyl-[collagen] + 2-oxoglutarate + O2 = trans-4-hydroxy-L-prolyl-[collagen] + succinate + CO2</text>
        <dbReference type="Rhea" id="RHEA:18945"/>
        <dbReference type="Rhea" id="RHEA-COMP:11676"/>
        <dbReference type="Rhea" id="RHEA-COMP:11680"/>
        <dbReference type="ChEBI" id="CHEBI:15379"/>
        <dbReference type="ChEBI" id="CHEBI:16526"/>
        <dbReference type="ChEBI" id="CHEBI:16810"/>
        <dbReference type="ChEBI" id="CHEBI:30031"/>
        <dbReference type="ChEBI" id="CHEBI:50342"/>
        <dbReference type="ChEBI" id="CHEBI:61965"/>
        <dbReference type="EC" id="1.14.11.2"/>
    </reaction>
</comment>
<feature type="chain" id="PRO_5032665845" description="Fe2OG dioxygenase domain-containing protein" evidence="11">
    <location>
        <begin position="23"/>
        <end position="362"/>
    </location>
</feature>
<evidence type="ECO:0000313" key="13">
    <source>
        <dbReference type="EMBL" id="KAG2489361.1"/>
    </source>
</evidence>
<dbReference type="Proteomes" id="UP000612055">
    <property type="component" value="Unassembled WGS sequence"/>
</dbReference>
<dbReference type="InterPro" id="IPR006620">
    <property type="entry name" value="Pro_4_hyd_alph"/>
</dbReference>
<feature type="signal peptide" evidence="11">
    <location>
        <begin position="1"/>
        <end position="22"/>
    </location>
</feature>
<proteinExistence type="predicted"/>
<evidence type="ECO:0000256" key="3">
    <source>
        <dbReference type="ARBA" id="ARBA00022692"/>
    </source>
</evidence>
<evidence type="ECO:0000256" key="9">
    <source>
        <dbReference type="ARBA" id="ARBA00023136"/>
    </source>
</evidence>
<dbReference type="EMBL" id="JAEHOE010000074">
    <property type="protein sequence ID" value="KAG2489361.1"/>
    <property type="molecule type" value="Genomic_DNA"/>
</dbReference>
<keyword evidence="9" id="KW-0472">Membrane</keyword>
<dbReference type="PROSITE" id="PS51471">
    <property type="entry name" value="FE2OG_OXY"/>
    <property type="match status" value="1"/>
</dbReference>
<evidence type="ECO:0000313" key="14">
    <source>
        <dbReference type="Proteomes" id="UP000612055"/>
    </source>
</evidence>